<name>A0ABR1YKC1_9PEZI</name>
<evidence type="ECO:0000313" key="2">
    <source>
        <dbReference type="Proteomes" id="UP001492380"/>
    </source>
</evidence>
<evidence type="ECO:0000313" key="1">
    <source>
        <dbReference type="EMBL" id="KAK8232242.1"/>
    </source>
</evidence>
<organism evidence="1 2">
    <name type="scientific">Phyllosticta capitalensis</name>
    <dbReference type="NCBI Taxonomy" id="121624"/>
    <lineage>
        <taxon>Eukaryota</taxon>
        <taxon>Fungi</taxon>
        <taxon>Dikarya</taxon>
        <taxon>Ascomycota</taxon>
        <taxon>Pezizomycotina</taxon>
        <taxon>Dothideomycetes</taxon>
        <taxon>Dothideomycetes incertae sedis</taxon>
        <taxon>Botryosphaeriales</taxon>
        <taxon>Phyllostictaceae</taxon>
        <taxon>Phyllosticta</taxon>
    </lineage>
</organism>
<comment type="caution">
    <text evidence="1">The sequence shown here is derived from an EMBL/GenBank/DDBJ whole genome shotgun (WGS) entry which is preliminary data.</text>
</comment>
<keyword evidence="2" id="KW-1185">Reference proteome</keyword>
<dbReference type="EMBL" id="JBBWRZ010000007">
    <property type="protein sequence ID" value="KAK8232242.1"/>
    <property type="molecule type" value="Genomic_DNA"/>
</dbReference>
<gene>
    <name evidence="1" type="ORF">HDK90DRAFT_302722</name>
</gene>
<protein>
    <recommendedName>
        <fullName evidence="3">F-box domain-containing protein</fullName>
    </recommendedName>
</protein>
<accession>A0ABR1YKC1</accession>
<reference evidence="1 2" key="1">
    <citation type="submission" date="2024-04" db="EMBL/GenBank/DDBJ databases">
        <title>Phyllosticta paracitricarpa is synonymous to the EU quarantine fungus P. citricarpa based on phylogenomic analyses.</title>
        <authorList>
            <consortium name="Lawrence Berkeley National Laboratory"/>
            <person name="Van Ingen-Buijs V.A."/>
            <person name="Van Westerhoven A.C."/>
            <person name="Haridas S."/>
            <person name="Skiadas P."/>
            <person name="Martin F."/>
            <person name="Groenewald J.Z."/>
            <person name="Crous P.W."/>
            <person name="Seidl M.F."/>
        </authorList>
    </citation>
    <scope>NUCLEOTIDE SEQUENCE [LARGE SCALE GENOMIC DNA]</scope>
    <source>
        <strain evidence="1 2">CBS 123374</strain>
    </source>
</reference>
<dbReference type="Proteomes" id="UP001492380">
    <property type="component" value="Unassembled WGS sequence"/>
</dbReference>
<evidence type="ECO:0008006" key="3">
    <source>
        <dbReference type="Google" id="ProtNLM"/>
    </source>
</evidence>
<dbReference type="CDD" id="cd09917">
    <property type="entry name" value="F-box_SF"/>
    <property type="match status" value="1"/>
</dbReference>
<proteinExistence type="predicted"/>
<sequence>MDALPDELRLHIISYLDCDPPSTTRFFDEPSQLFTCSESRNFKSLSLVSRAWRRVVIPFLFRHARILLGPPPLPCRTSTINRHWLRDLEPEVSEFLDFSKRNEMRRHVKTLAVCTSVELVPESANDRKVNQDQALDFWDVIFSCIEPQTVKISAPPTSLATLTGSPGRCLVDAWAFDMPCHYLELRQDPKEFGVQPADMCPRGARHLYPAPPLMTKRRWSHVGYNEGSSIKAYSVYEYQYKRSPSILGELLVKEEDVRVPQSLTYVAIFPISENLQPVLEWLIKELAWRNQGPSESSEVQNRVFEFQLAPGPDSKIMDDPSRMLRAQPNDLWEEFRFSYNMLGIAFSWPRLRSVTSVTCRDYRCPQLTEIIDDEERLGILRERGWTKVGLDQWVDNRNWTYDPSLEQDVSVT</sequence>